<evidence type="ECO:0008006" key="13">
    <source>
        <dbReference type="Google" id="ProtNLM"/>
    </source>
</evidence>
<evidence type="ECO:0000256" key="1">
    <source>
        <dbReference type="ARBA" id="ARBA00001971"/>
    </source>
</evidence>
<keyword evidence="6" id="KW-0560">Oxidoreductase</keyword>
<evidence type="ECO:0000256" key="4">
    <source>
        <dbReference type="ARBA" id="ARBA00022617"/>
    </source>
</evidence>
<sequence length="555" mass="62165">MEGRNLPLVLFPLCMVLFAWWYFARRSTNSVLHNLPGPSRRSFWTGNLPEYLSRHGTEFQRHVALDYGLVSKIHGVMGASMAKSSLIIKLTIAQRVIPYIADPKALYTIMIKEEHIFQESESFLIAHAILLGSSLLSTVGDAHRRQRKLLNPAFSTTHMRSMLPIFYDVVHRLRDAISAQVKGGPREIDMLNWLGRTALELIGQGGLGYSFDPLVEDVQNTYGNTIKSFFANLQALAPLRFFVPYLPKLGPAWFRRRLAEMVPQKHVQNLITITDIMSANSRTIYESKKAALREGDQAVGEGKDIMSIFMRANTATSDADRLPEDELIAQMSTLVMAATDTTSNTLARMLEILAARPDVQDKLRREVLDAGAGIGVSYDELDQLPFLDSFCRETLRLYPPVLILFREAKQDTVLALSEPIIGANGRPITELPIAKGTEVMVGVLGCNTSRALWGEDALEWKPERWLSPLPPTVTKNTIPGVYSNMMTFLGGKRACIGFKFSEMEMKVVLSVLLSNFRFHLTDKPIEWNVAPVRYPTVGKASDVPQLPLKVELFKS</sequence>
<gene>
    <name evidence="11" type="ORF">FIBRA_04796</name>
</gene>
<dbReference type="PANTHER" id="PTHR24305:SF166">
    <property type="entry name" value="CYTOCHROME P450 12A4, MITOCHONDRIAL-RELATED"/>
    <property type="match status" value="1"/>
</dbReference>
<keyword evidence="10" id="KW-0812">Transmembrane</keyword>
<reference evidence="11 12" key="1">
    <citation type="journal article" date="2012" name="Appl. Environ. Microbiol.">
        <title>Short-read sequencing for genomic analysis of the brown rot fungus Fibroporia radiculosa.</title>
        <authorList>
            <person name="Tang J.D."/>
            <person name="Perkins A.D."/>
            <person name="Sonstegard T.S."/>
            <person name="Schroeder S.G."/>
            <person name="Burgess S.C."/>
            <person name="Diehl S.V."/>
        </authorList>
    </citation>
    <scope>NUCLEOTIDE SEQUENCE [LARGE SCALE GENOMIC DNA]</scope>
    <source>
        <strain evidence="11 12">TFFH 294</strain>
    </source>
</reference>
<evidence type="ECO:0000256" key="2">
    <source>
        <dbReference type="ARBA" id="ARBA00005179"/>
    </source>
</evidence>
<dbReference type="InterPro" id="IPR002401">
    <property type="entry name" value="Cyt_P450_E_grp-I"/>
</dbReference>
<keyword evidence="4 9" id="KW-0349">Heme</keyword>
<dbReference type="STRING" id="599839.J4GPU1"/>
<comment type="cofactor">
    <cofactor evidence="1 9">
        <name>heme</name>
        <dbReference type="ChEBI" id="CHEBI:30413"/>
    </cofactor>
</comment>
<evidence type="ECO:0000256" key="7">
    <source>
        <dbReference type="ARBA" id="ARBA00023004"/>
    </source>
</evidence>
<keyword evidence="8" id="KW-0503">Monooxygenase</keyword>
<evidence type="ECO:0000256" key="5">
    <source>
        <dbReference type="ARBA" id="ARBA00022723"/>
    </source>
</evidence>
<dbReference type="InterPro" id="IPR001128">
    <property type="entry name" value="Cyt_P450"/>
</dbReference>
<evidence type="ECO:0000256" key="8">
    <source>
        <dbReference type="ARBA" id="ARBA00023033"/>
    </source>
</evidence>
<name>J4GPU1_9APHY</name>
<dbReference type="PANTHER" id="PTHR24305">
    <property type="entry name" value="CYTOCHROME P450"/>
    <property type="match status" value="1"/>
</dbReference>
<dbReference type="InParanoid" id="J4GPU1"/>
<evidence type="ECO:0000313" key="11">
    <source>
        <dbReference type="EMBL" id="CCM02690.1"/>
    </source>
</evidence>
<dbReference type="PRINTS" id="PR00463">
    <property type="entry name" value="EP450I"/>
</dbReference>
<dbReference type="AlphaFoldDB" id="J4GPU1"/>
<dbReference type="GeneID" id="24097601"/>
<keyword evidence="7 9" id="KW-0408">Iron</keyword>
<feature type="transmembrane region" description="Helical" evidence="10">
    <location>
        <begin position="6"/>
        <end position="24"/>
    </location>
</feature>
<dbReference type="InterPro" id="IPR050121">
    <property type="entry name" value="Cytochrome_P450_monoxygenase"/>
</dbReference>
<keyword evidence="5 9" id="KW-0479">Metal-binding</keyword>
<dbReference type="GO" id="GO:0005506">
    <property type="term" value="F:iron ion binding"/>
    <property type="evidence" value="ECO:0007669"/>
    <property type="project" value="InterPro"/>
</dbReference>
<dbReference type="GO" id="GO:0004497">
    <property type="term" value="F:monooxygenase activity"/>
    <property type="evidence" value="ECO:0007669"/>
    <property type="project" value="UniProtKB-KW"/>
</dbReference>
<comment type="pathway">
    <text evidence="2">Secondary metabolite biosynthesis.</text>
</comment>
<accession>J4GPU1</accession>
<dbReference type="PRINTS" id="PR00385">
    <property type="entry name" value="P450"/>
</dbReference>
<evidence type="ECO:0000313" key="12">
    <source>
        <dbReference type="Proteomes" id="UP000006352"/>
    </source>
</evidence>
<dbReference type="SUPFAM" id="SSF48264">
    <property type="entry name" value="Cytochrome P450"/>
    <property type="match status" value="1"/>
</dbReference>
<dbReference type="GO" id="GO:0016705">
    <property type="term" value="F:oxidoreductase activity, acting on paired donors, with incorporation or reduction of molecular oxygen"/>
    <property type="evidence" value="ECO:0007669"/>
    <property type="project" value="InterPro"/>
</dbReference>
<organism evidence="11 12">
    <name type="scientific">Fibroporia radiculosa</name>
    <dbReference type="NCBI Taxonomy" id="599839"/>
    <lineage>
        <taxon>Eukaryota</taxon>
        <taxon>Fungi</taxon>
        <taxon>Dikarya</taxon>
        <taxon>Basidiomycota</taxon>
        <taxon>Agaricomycotina</taxon>
        <taxon>Agaricomycetes</taxon>
        <taxon>Polyporales</taxon>
        <taxon>Fibroporiaceae</taxon>
        <taxon>Fibroporia</taxon>
    </lineage>
</organism>
<evidence type="ECO:0000256" key="9">
    <source>
        <dbReference type="PIRSR" id="PIRSR602401-1"/>
    </source>
</evidence>
<keyword evidence="12" id="KW-1185">Reference proteome</keyword>
<keyword evidence="10" id="KW-0472">Membrane</keyword>
<evidence type="ECO:0000256" key="3">
    <source>
        <dbReference type="ARBA" id="ARBA00010617"/>
    </source>
</evidence>
<proteinExistence type="inferred from homology"/>
<dbReference type="Gene3D" id="1.10.630.10">
    <property type="entry name" value="Cytochrome P450"/>
    <property type="match status" value="1"/>
</dbReference>
<protein>
    <recommendedName>
        <fullName evidence="13">Cytochrome P450</fullName>
    </recommendedName>
</protein>
<keyword evidence="10" id="KW-1133">Transmembrane helix</keyword>
<comment type="similarity">
    <text evidence="3">Belongs to the cytochrome P450 family.</text>
</comment>
<dbReference type="EMBL" id="HE797088">
    <property type="protein sequence ID" value="CCM02690.1"/>
    <property type="molecule type" value="Genomic_DNA"/>
</dbReference>
<dbReference type="OrthoDB" id="1470350at2759"/>
<dbReference type="Pfam" id="PF00067">
    <property type="entry name" value="p450"/>
    <property type="match status" value="1"/>
</dbReference>
<dbReference type="HOGENOM" id="CLU_001570_5_11_1"/>
<dbReference type="CDD" id="cd11069">
    <property type="entry name" value="CYP_FUM15-like"/>
    <property type="match status" value="1"/>
</dbReference>
<evidence type="ECO:0000256" key="6">
    <source>
        <dbReference type="ARBA" id="ARBA00023002"/>
    </source>
</evidence>
<dbReference type="RefSeq" id="XP_012181973.1">
    <property type="nucleotide sequence ID" value="XM_012326583.1"/>
</dbReference>
<feature type="binding site" description="axial binding residue" evidence="9">
    <location>
        <position position="495"/>
    </location>
    <ligand>
        <name>heme</name>
        <dbReference type="ChEBI" id="CHEBI:30413"/>
    </ligand>
    <ligandPart>
        <name>Fe</name>
        <dbReference type="ChEBI" id="CHEBI:18248"/>
    </ligandPart>
</feature>
<dbReference type="Proteomes" id="UP000006352">
    <property type="component" value="Unassembled WGS sequence"/>
</dbReference>
<dbReference type="GO" id="GO:0020037">
    <property type="term" value="F:heme binding"/>
    <property type="evidence" value="ECO:0007669"/>
    <property type="project" value="InterPro"/>
</dbReference>
<dbReference type="InterPro" id="IPR036396">
    <property type="entry name" value="Cyt_P450_sf"/>
</dbReference>
<evidence type="ECO:0000256" key="10">
    <source>
        <dbReference type="SAM" id="Phobius"/>
    </source>
</evidence>